<dbReference type="EMBL" id="BPLR01012367">
    <property type="protein sequence ID" value="GIY53460.1"/>
    <property type="molecule type" value="Genomic_DNA"/>
</dbReference>
<organism evidence="2 3">
    <name type="scientific">Caerostris extrusa</name>
    <name type="common">Bark spider</name>
    <name type="synonym">Caerostris bankana</name>
    <dbReference type="NCBI Taxonomy" id="172846"/>
    <lineage>
        <taxon>Eukaryota</taxon>
        <taxon>Metazoa</taxon>
        <taxon>Ecdysozoa</taxon>
        <taxon>Arthropoda</taxon>
        <taxon>Chelicerata</taxon>
        <taxon>Arachnida</taxon>
        <taxon>Araneae</taxon>
        <taxon>Araneomorphae</taxon>
        <taxon>Entelegynae</taxon>
        <taxon>Araneoidea</taxon>
        <taxon>Araneidae</taxon>
        <taxon>Caerostris</taxon>
    </lineage>
</organism>
<accession>A0AAV4U752</accession>
<dbReference type="Proteomes" id="UP001054945">
    <property type="component" value="Unassembled WGS sequence"/>
</dbReference>
<protein>
    <submittedName>
        <fullName evidence="2">Uncharacterized protein</fullName>
    </submittedName>
</protein>
<gene>
    <name evidence="2" type="ORF">CEXT_628701</name>
</gene>
<keyword evidence="1" id="KW-0732">Signal</keyword>
<feature type="chain" id="PRO_5043932550" evidence="1">
    <location>
        <begin position="21"/>
        <end position="75"/>
    </location>
</feature>
<reference evidence="2 3" key="1">
    <citation type="submission" date="2021-06" db="EMBL/GenBank/DDBJ databases">
        <title>Caerostris extrusa draft genome.</title>
        <authorList>
            <person name="Kono N."/>
            <person name="Arakawa K."/>
        </authorList>
    </citation>
    <scope>NUCLEOTIDE SEQUENCE [LARGE SCALE GENOMIC DNA]</scope>
</reference>
<name>A0AAV4U752_CAEEX</name>
<sequence>MYALSAFSLSLLFLSPPPIPNPPTPNPIIRVFWNYCPFIFSEQRDEKGYCNGKLIASNGKDFNLTPSSKTLSELD</sequence>
<evidence type="ECO:0000256" key="1">
    <source>
        <dbReference type="SAM" id="SignalP"/>
    </source>
</evidence>
<feature type="signal peptide" evidence="1">
    <location>
        <begin position="1"/>
        <end position="20"/>
    </location>
</feature>
<proteinExistence type="predicted"/>
<evidence type="ECO:0000313" key="2">
    <source>
        <dbReference type="EMBL" id="GIY53460.1"/>
    </source>
</evidence>
<evidence type="ECO:0000313" key="3">
    <source>
        <dbReference type="Proteomes" id="UP001054945"/>
    </source>
</evidence>
<keyword evidence="3" id="KW-1185">Reference proteome</keyword>
<dbReference type="AlphaFoldDB" id="A0AAV4U752"/>
<comment type="caution">
    <text evidence="2">The sequence shown here is derived from an EMBL/GenBank/DDBJ whole genome shotgun (WGS) entry which is preliminary data.</text>
</comment>